<keyword evidence="2" id="KW-1185">Reference proteome</keyword>
<protein>
    <submittedName>
        <fullName evidence="1">Uncharacterized protein</fullName>
    </submittedName>
</protein>
<dbReference type="GO" id="GO:0006893">
    <property type="term" value="P:Golgi to plasma membrane transport"/>
    <property type="evidence" value="ECO:0007669"/>
    <property type="project" value="TreeGrafter"/>
</dbReference>
<evidence type="ECO:0000313" key="2">
    <source>
        <dbReference type="Proteomes" id="UP000631114"/>
    </source>
</evidence>
<proteinExistence type="predicted"/>
<evidence type="ECO:0000313" key="1">
    <source>
        <dbReference type="EMBL" id="KAF9604079.1"/>
    </source>
</evidence>
<name>A0A835HRF0_9MAGN</name>
<accession>A0A835HRF0</accession>
<organism evidence="1 2">
    <name type="scientific">Coptis chinensis</name>
    <dbReference type="NCBI Taxonomy" id="261450"/>
    <lineage>
        <taxon>Eukaryota</taxon>
        <taxon>Viridiplantae</taxon>
        <taxon>Streptophyta</taxon>
        <taxon>Embryophyta</taxon>
        <taxon>Tracheophyta</taxon>
        <taxon>Spermatophyta</taxon>
        <taxon>Magnoliopsida</taxon>
        <taxon>Ranunculales</taxon>
        <taxon>Ranunculaceae</taxon>
        <taxon>Coptidoideae</taxon>
        <taxon>Coptis</taxon>
    </lineage>
</organism>
<gene>
    <name evidence="1" type="ORF">IFM89_002754</name>
</gene>
<dbReference type="AlphaFoldDB" id="A0A835HRF0"/>
<dbReference type="OrthoDB" id="19944at2759"/>
<dbReference type="GO" id="GO:0005886">
    <property type="term" value="C:plasma membrane"/>
    <property type="evidence" value="ECO:0007669"/>
    <property type="project" value="TreeGrafter"/>
</dbReference>
<dbReference type="GO" id="GO:0005096">
    <property type="term" value="F:GTPase activator activity"/>
    <property type="evidence" value="ECO:0007669"/>
    <property type="project" value="TreeGrafter"/>
</dbReference>
<dbReference type="PANTHER" id="PTHR10241">
    <property type="entry name" value="LETHAL 2 GIANT LARVAE PROTEIN"/>
    <property type="match status" value="1"/>
</dbReference>
<dbReference type="Proteomes" id="UP000631114">
    <property type="component" value="Unassembled WGS sequence"/>
</dbReference>
<dbReference type="GO" id="GO:0045159">
    <property type="term" value="F:myosin II binding"/>
    <property type="evidence" value="ECO:0007669"/>
    <property type="project" value="TreeGrafter"/>
</dbReference>
<dbReference type="GO" id="GO:0019905">
    <property type="term" value="F:syntaxin binding"/>
    <property type="evidence" value="ECO:0007669"/>
    <property type="project" value="TreeGrafter"/>
</dbReference>
<reference evidence="1 2" key="1">
    <citation type="submission" date="2020-10" db="EMBL/GenBank/DDBJ databases">
        <title>The Coptis chinensis genome and diversification of protoberbering-type alkaloids.</title>
        <authorList>
            <person name="Wang B."/>
            <person name="Shu S."/>
            <person name="Song C."/>
            <person name="Liu Y."/>
        </authorList>
    </citation>
    <scope>NUCLEOTIDE SEQUENCE [LARGE SCALE GENOMIC DNA]</scope>
    <source>
        <strain evidence="1">HL-2020</strain>
        <tissue evidence="1">Leaf</tissue>
    </source>
</reference>
<dbReference type="GO" id="GO:0006887">
    <property type="term" value="P:exocytosis"/>
    <property type="evidence" value="ECO:0007669"/>
    <property type="project" value="TreeGrafter"/>
</dbReference>
<dbReference type="EMBL" id="JADFTS010000005">
    <property type="protein sequence ID" value="KAF9604079.1"/>
    <property type="molecule type" value="Genomic_DNA"/>
</dbReference>
<dbReference type="PANTHER" id="PTHR10241:SF27">
    <property type="entry name" value="TRANSDUCIN_WD40 REPEAT-LIKE SUPERFAMILY PROTEIN"/>
    <property type="match status" value="1"/>
</dbReference>
<comment type="caution">
    <text evidence="1">The sequence shown here is derived from an EMBL/GenBank/DDBJ whole genome shotgun (WGS) entry which is preliminary data.</text>
</comment>
<sequence>MIHVCQVIYSAIFSSIKSLITKDMRPILQPQTRSSNIQFHKEQVQFRKRNATEVAGDNAVLSIMPQPMAESQRVLIIFRDGLIVLWGLEESKGILLMGGNMLSLCNETKKVTSSCWACPFGSKVIVGYSNGEV</sequence>
<dbReference type="GO" id="GO:0005737">
    <property type="term" value="C:cytoplasm"/>
    <property type="evidence" value="ECO:0007669"/>
    <property type="project" value="TreeGrafter"/>
</dbReference>